<dbReference type="EMBL" id="JAWPEI010000009">
    <property type="protein sequence ID" value="KAK4717293.1"/>
    <property type="molecule type" value="Genomic_DNA"/>
</dbReference>
<accession>A0AAV9KVB5</accession>
<feature type="transmembrane region" description="Helical" evidence="1">
    <location>
        <begin position="113"/>
        <end position="131"/>
    </location>
</feature>
<evidence type="ECO:0000256" key="1">
    <source>
        <dbReference type="SAM" id="Phobius"/>
    </source>
</evidence>
<evidence type="ECO:0000313" key="2">
    <source>
        <dbReference type="EMBL" id="KAK4717293.1"/>
    </source>
</evidence>
<comment type="caution">
    <text evidence="2">The sequence shown here is derived from an EMBL/GenBank/DDBJ whole genome shotgun (WGS) entry which is preliminary data.</text>
</comment>
<keyword evidence="1" id="KW-1133">Transmembrane helix</keyword>
<keyword evidence="1" id="KW-0812">Transmembrane</keyword>
<feature type="transmembrane region" description="Helical" evidence="1">
    <location>
        <begin position="188"/>
        <end position="205"/>
    </location>
</feature>
<feature type="transmembrane region" description="Helical" evidence="1">
    <location>
        <begin position="80"/>
        <end position="101"/>
    </location>
</feature>
<name>A0AAV9KVB5_9SOLN</name>
<reference evidence="2 3" key="1">
    <citation type="submission" date="2023-10" db="EMBL/GenBank/DDBJ databases">
        <title>Genome-Wide Identification Analysis in wild type Solanum Pinnatisectum Reveals Some Genes Defensing Phytophthora Infestans.</title>
        <authorList>
            <person name="Sun C."/>
        </authorList>
    </citation>
    <scope>NUCLEOTIDE SEQUENCE [LARGE SCALE GENOMIC DNA]</scope>
    <source>
        <strain evidence="2">LQN</strain>
        <tissue evidence="2">Leaf</tissue>
    </source>
</reference>
<keyword evidence="3" id="KW-1185">Reference proteome</keyword>
<gene>
    <name evidence="2" type="ORF">R3W88_015631</name>
</gene>
<feature type="transmembrane region" description="Helical" evidence="1">
    <location>
        <begin position="217"/>
        <end position="249"/>
    </location>
</feature>
<evidence type="ECO:0000313" key="3">
    <source>
        <dbReference type="Proteomes" id="UP001311915"/>
    </source>
</evidence>
<keyword evidence="1" id="KW-0472">Membrane</keyword>
<protein>
    <submittedName>
        <fullName evidence="2">Uncharacterized protein</fullName>
    </submittedName>
</protein>
<dbReference type="Proteomes" id="UP001311915">
    <property type="component" value="Unassembled WGS sequence"/>
</dbReference>
<dbReference type="AlphaFoldDB" id="A0AAV9KVB5"/>
<organism evidence="2 3">
    <name type="scientific">Solanum pinnatisectum</name>
    <name type="common">tansyleaf nightshade</name>
    <dbReference type="NCBI Taxonomy" id="50273"/>
    <lineage>
        <taxon>Eukaryota</taxon>
        <taxon>Viridiplantae</taxon>
        <taxon>Streptophyta</taxon>
        <taxon>Embryophyta</taxon>
        <taxon>Tracheophyta</taxon>
        <taxon>Spermatophyta</taxon>
        <taxon>Magnoliopsida</taxon>
        <taxon>eudicotyledons</taxon>
        <taxon>Gunneridae</taxon>
        <taxon>Pentapetalae</taxon>
        <taxon>asterids</taxon>
        <taxon>lamiids</taxon>
        <taxon>Solanales</taxon>
        <taxon>Solanaceae</taxon>
        <taxon>Solanoideae</taxon>
        <taxon>Solaneae</taxon>
        <taxon>Solanum</taxon>
    </lineage>
</organism>
<proteinExistence type="predicted"/>
<sequence length="278" mass="32501">MDEEKIVYFPVDEEKSVSFPVDEVKEVCSPMDSKIYFHFPINGGGEEIVVSPRSRDDMTVFEIWGCISCVYNGRLLPEMLWWVFSCFPPNCLSVAFDYFVAFPLHLDELICNLSLYFYILFQSAVMLYPLWNNYWYPYRTPFRSMGPKGKFMIDFIPALTAAALHHHLNNYDDDKGLWHFLELNYGYLFLLLGCTGYFYIIAHFMRRAYDISGKDVILGLAMQVFCFMAKGILFVRAIALSFCFGISIYRYMTYSTPPALPRPKMELSDKLPYWLEEC</sequence>